<name>A0A4R3Z145_9FIRM</name>
<dbReference type="Proteomes" id="UP000295515">
    <property type="component" value="Unassembled WGS sequence"/>
</dbReference>
<dbReference type="GO" id="GO:0006801">
    <property type="term" value="P:superoxide metabolic process"/>
    <property type="evidence" value="ECO:0007669"/>
    <property type="project" value="InterPro"/>
</dbReference>
<organism evidence="4 5">
    <name type="scientific">Longibaculum muris</name>
    <dbReference type="NCBI Taxonomy" id="1796628"/>
    <lineage>
        <taxon>Bacteria</taxon>
        <taxon>Bacillati</taxon>
        <taxon>Bacillota</taxon>
        <taxon>Erysipelotrichia</taxon>
        <taxon>Erysipelotrichales</taxon>
        <taxon>Coprobacillaceae</taxon>
        <taxon>Longibaculum</taxon>
    </lineage>
</organism>
<sequence length="160" mass="17997">MEIKPTSMTTNILMTVINEKPEAFAYVQGNKISGTVCFYPYLSGMVMIYEIKDLPKNDSGFYGFHIHEGNTCINDTKIPFEKTKDHYNPTNKKHPAHLGDLPALFASKGRAWGMIYLDKVKPKDIINRTIVVHQNADDFHTQPSGNSGEKIACGEIQSFQ</sequence>
<comment type="caution">
    <text evidence="4">The sequence shown here is derived from an EMBL/GenBank/DDBJ whole genome shotgun (WGS) entry which is preliminary data.</text>
</comment>
<protein>
    <submittedName>
        <fullName evidence="4">Cu-Zn family superoxide dismutase</fullName>
    </submittedName>
</protein>
<dbReference type="PANTHER" id="PTHR10003">
    <property type="entry name" value="SUPEROXIDE DISMUTASE CU-ZN -RELATED"/>
    <property type="match status" value="1"/>
</dbReference>
<dbReference type="RefSeq" id="WP_066451113.1">
    <property type="nucleotide sequence ID" value="NZ_JANKBF010000007.1"/>
</dbReference>
<comment type="similarity">
    <text evidence="1">Belongs to the Cu-Zn superoxide dismutase family.</text>
</comment>
<dbReference type="Gene3D" id="2.60.40.200">
    <property type="entry name" value="Superoxide dismutase, copper/zinc binding domain"/>
    <property type="match status" value="1"/>
</dbReference>
<feature type="domain" description="Superoxide dismutase copper/zinc binding" evidence="3">
    <location>
        <begin position="33"/>
        <end position="156"/>
    </location>
</feature>
<proteinExistence type="inferred from homology"/>
<reference evidence="4 5" key="1">
    <citation type="submission" date="2019-03" db="EMBL/GenBank/DDBJ databases">
        <title>Genomic Encyclopedia of Type Strains, Phase IV (KMG-IV): sequencing the most valuable type-strain genomes for metagenomic binning, comparative biology and taxonomic classification.</title>
        <authorList>
            <person name="Goeker M."/>
        </authorList>
    </citation>
    <scope>NUCLEOTIDE SEQUENCE [LARGE SCALE GENOMIC DNA]</scope>
    <source>
        <strain evidence="4 5">DSM 29487</strain>
    </source>
</reference>
<evidence type="ECO:0000259" key="3">
    <source>
        <dbReference type="Pfam" id="PF00080"/>
    </source>
</evidence>
<dbReference type="GeneID" id="98915643"/>
<dbReference type="InterPro" id="IPR036423">
    <property type="entry name" value="SOD-like_Cu/Zn_dom_sf"/>
</dbReference>
<dbReference type="InterPro" id="IPR001424">
    <property type="entry name" value="SOD_Cu_Zn_dom"/>
</dbReference>
<evidence type="ECO:0000313" key="4">
    <source>
        <dbReference type="EMBL" id="TCV98592.1"/>
    </source>
</evidence>
<evidence type="ECO:0000313" key="5">
    <source>
        <dbReference type="Proteomes" id="UP000295515"/>
    </source>
</evidence>
<dbReference type="GO" id="GO:0005507">
    <property type="term" value="F:copper ion binding"/>
    <property type="evidence" value="ECO:0007669"/>
    <property type="project" value="InterPro"/>
</dbReference>
<feature type="region of interest" description="Disordered" evidence="2">
    <location>
        <begin position="138"/>
        <end position="160"/>
    </location>
</feature>
<gene>
    <name evidence="4" type="ORF">EDD60_11288</name>
</gene>
<accession>A0A4R3Z145</accession>
<keyword evidence="5" id="KW-1185">Reference proteome</keyword>
<dbReference type="AlphaFoldDB" id="A0A4R3Z145"/>
<dbReference type="EMBL" id="SMCQ01000012">
    <property type="protein sequence ID" value="TCV98592.1"/>
    <property type="molecule type" value="Genomic_DNA"/>
</dbReference>
<dbReference type="SUPFAM" id="SSF49329">
    <property type="entry name" value="Cu,Zn superoxide dismutase-like"/>
    <property type="match status" value="1"/>
</dbReference>
<dbReference type="InterPro" id="IPR024134">
    <property type="entry name" value="SOD_Cu/Zn_/chaperone"/>
</dbReference>
<evidence type="ECO:0000256" key="1">
    <source>
        <dbReference type="ARBA" id="ARBA00010457"/>
    </source>
</evidence>
<dbReference type="Pfam" id="PF00080">
    <property type="entry name" value="Sod_Cu"/>
    <property type="match status" value="1"/>
</dbReference>
<evidence type="ECO:0000256" key="2">
    <source>
        <dbReference type="SAM" id="MobiDB-lite"/>
    </source>
</evidence>